<dbReference type="Proteomes" id="UP000887574">
    <property type="component" value="Unplaced"/>
</dbReference>
<evidence type="ECO:0000313" key="1">
    <source>
        <dbReference type="Proteomes" id="UP000887574"/>
    </source>
</evidence>
<name>A0A915DRP7_9BILA</name>
<proteinExistence type="predicted"/>
<keyword evidence="1" id="KW-1185">Reference proteome</keyword>
<organism evidence="1 2">
    <name type="scientific">Ditylenchus dipsaci</name>
    <dbReference type="NCBI Taxonomy" id="166011"/>
    <lineage>
        <taxon>Eukaryota</taxon>
        <taxon>Metazoa</taxon>
        <taxon>Ecdysozoa</taxon>
        <taxon>Nematoda</taxon>
        <taxon>Chromadorea</taxon>
        <taxon>Rhabditida</taxon>
        <taxon>Tylenchina</taxon>
        <taxon>Tylenchomorpha</taxon>
        <taxon>Sphaerularioidea</taxon>
        <taxon>Anguinidae</taxon>
        <taxon>Anguininae</taxon>
        <taxon>Ditylenchus</taxon>
    </lineage>
</organism>
<accession>A0A915DRP7</accession>
<sequence length="97" mass="11457">MTDMTADRMPYLQLLIYLNDCHNNPPYDKLPHNSSCFPLLKESHSLDVMLSLNGNINNPKKYRIFCFNANTQRYLLHSNRVVQPQNMGFYEQIQFKC</sequence>
<dbReference type="AlphaFoldDB" id="A0A915DRP7"/>
<reference evidence="2" key="1">
    <citation type="submission" date="2022-11" db="UniProtKB">
        <authorList>
            <consortium name="WormBaseParasite"/>
        </authorList>
    </citation>
    <scope>IDENTIFICATION</scope>
</reference>
<protein>
    <submittedName>
        <fullName evidence="2">Uncharacterized protein</fullName>
    </submittedName>
</protein>
<evidence type="ECO:0000313" key="2">
    <source>
        <dbReference type="WBParaSite" id="jg22205"/>
    </source>
</evidence>
<dbReference type="WBParaSite" id="jg22205">
    <property type="protein sequence ID" value="jg22205"/>
    <property type="gene ID" value="jg22205"/>
</dbReference>